<proteinExistence type="predicted"/>
<feature type="domain" description="VWFA" evidence="2">
    <location>
        <begin position="487"/>
        <end position="656"/>
    </location>
</feature>
<reference evidence="3" key="1">
    <citation type="submission" date="2020-05" db="EMBL/GenBank/DDBJ databases">
        <authorList>
            <person name="Chiriac C."/>
            <person name="Salcher M."/>
            <person name="Ghai R."/>
            <person name="Kavagutti S V."/>
        </authorList>
    </citation>
    <scope>NUCLEOTIDE SEQUENCE</scope>
</reference>
<feature type="region of interest" description="Disordered" evidence="1">
    <location>
        <begin position="218"/>
        <end position="371"/>
    </location>
</feature>
<feature type="compositionally biased region" description="Low complexity" evidence="1">
    <location>
        <begin position="320"/>
        <end position="329"/>
    </location>
</feature>
<dbReference type="EMBL" id="LR798267">
    <property type="protein sequence ID" value="CAB5219191.1"/>
    <property type="molecule type" value="Genomic_DNA"/>
</dbReference>
<evidence type="ECO:0000259" key="2">
    <source>
        <dbReference type="SMART" id="SM00327"/>
    </source>
</evidence>
<dbReference type="InterPro" id="IPR036465">
    <property type="entry name" value="vWFA_dom_sf"/>
</dbReference>
<evidence type="ECO:0000256" key="1">
    <source>
        <dbReference type="SAM" id="MobiDB-lite"/>
    </source>
</evidence>
<organism evidence="3">
    <name type="scientific">uncultured Caudovirales phage</name>
    <dbReference type="NCBI Taxonomy" id="2100421"/>
    <lineage>
        <taxon>Viruses</taxon>
        <taxon>Duplodnaviria</taxon>
        <taxon>Heunggongvirae</taxon>
        <taxon>Uroviricota</taxon>
        <taxon>Caudoviricetes</taxon>
        <taxon>Peduoviridae</taxon>
        <taxon>Maltschvirus</taxon>
        <taxon>Maltschvirus maltsch</taxon>
    </lineage>
</organism>
<dbReference type="Gene3D" id="3.40.50.410">
    <property type="entry name" value="von Willebrand factor, type A domain"/>
    <property type="match status" value="1"/>
</dbReference>
<feature type="compositionally biased region" description="Acidic residues" evidence="1">
    <location>
        <begin position="259"/>
        <end position="302"/>
    </location>
</feature>
<feature type="compositionally biased region" description="Acidic residues" evidence="1">
    <location>
        <begin position="330"/>
        <end position="353"/>
    </location>
</feature>
<gene>
    <name evidence="3" type="ORF">UFOVP221_37</name>
</gene>
<dbReference type="InterPro" id="IPR002035">
    <property type="entry name" value="VWF_A"/>
</dbReference>
<dbReference type="SMART" id="SM00327">
    <property type="entry name" value="VWA"/>
    <property type="match status" value="1"/>
</dbReference>
<protein>
    <submittedName>
        <fullName evidence="3">von Willebrand factor, type A</fullName>
    </submittedName>
</protein>
<dbReference type="Pfam" id="PF13519">
    <property type="entry name" value="VWA_2"/>
    <property type="match status" value="1"/>
</dbReference>
<accession>A0A6J7WM83</accession>
<feature type="compositionally biased region" description="Basic and acidic residues" evidence="1">
    <location>
        <begin position="238"/>
        <end position="253"/>
    </location>
</feature>
<name>A0A6J7WM83_9CAUD</name>
<dbReference type="SUPFAM" id="SSF53300">
    <property type="entry name" value="vWA-like"/>
    <property type="match status" value="1"/>
</dbReference>
<evidence type="ECO:0000313" key="3">
    <source>
        <dbReference type="EMBL" id="CAB5219191.1"/>
    </source>
</evidence>
<sequence>MTEILTITRDAQSNPNHDRAVRATDVAGLFASIITNRKISATLVGGGQAPAWSNSSGIWFNEAQIADNLHLPEGVLSVKGLTCHELAHILFTPRSGSKVARFARESGNHRAFNILEDARIERLLAGRYNNVVVPWLTATIAQHILADANSLSSAFVLTHGRKYLPLDVRRAVRQAFVAQHLVADFARVIDEYNTLVFPRNSDRGIELIREFGQLLKQLPTPPIEGGCASNPTEYSGGDDERTESSASQDRDQQSADSRPDDDDDLSDDPTDEADEADDEADDWDADDEGDSGDDVEGDETGEDDAHGEEPGDDPSNPGFGQSDGQSSDTPSDDDTSADGEGDGEGEGEGEGNSDDNATSGGGAGSSSATDDSIRKALEDILSDIEETHAKDIARTIADFNGETIDEQLTDSGTELPVAVTGESDVLPITRVVSDDFAEELRRIQSASDPGWERERATGRVNASRYLRDCDINEAFDEWNPGNDDAVDIECVIAIDVSGSMGGEPIVLASQAMWGIKSALDSIGASTSVVTFGSQAEVLYSATEEAGHRVRAMDAGGWTHASDALRFANDTFARSSRAVKILFTITDGAWGDESTADVLVSDIREAGVLTALGYVHTSSYGSPATEDVDAHNSEVVASLTKASDLLVLGRQLVGLAIERGLARG</sequence>